<feature type="binding site" description="covalent" evidence="8">
    <location>
        <position position="220"/>
    </location>
    <ligand>
        <name>heme c</name>
        <dbReference type="ChEBI" id="CHEBI:61717"/>
        <label>2</label>
    </ligand>
</feature>
<protein>
    <submittedName>
        <fullName evidence="11">Cytochrome c peroxidase</fullName>
    </submittedName>
</protein>
<dbReference type="PROSITE" id="PS51007">
    <property type="entry name" value="CYTC"/>
    <property type="match status" value="1"/>
</dbReference>
<dbReference type="PIRSF" id="PIRSF000294">
    <property type="entry name" value="Cytochrome-c_peroxidase"/>
    <property type="match status" value="1"/>
</dbReference>
<feature type="binding site" description="axial binding residue" evidence="9">
    <location>
        <position position="77"/>
    </location>
    <ligand>
        <name>heme c</name>
        <dbReference type="ChEBI" id="CHEBI:61717"/>
        <label>1</label>
    </ligand>
    <ligandPart>
        <name>Fe</name>
        <dbReference type="ChEBI" id="CHEBI:18248"/>
    </ligandPart>
</feature>
<name>A0A4R2KNQ1_9GAMM</name>
<sequence length="340" mass="36971">MPCWRRLLLLAVCAVLVRPIEIARADVTLRERARTHFIAIPEVTPEERHAPQATLGRALFWDPRLSSSGDTACASCHLIEDHGSDRRARSTTARGGRTGFHSMTVFNTQTAGAGLRWLADRPSGKAQALGSITGSMGFDQREDILASLIEHGYRSRFAAAFPDADEPLAVDHYGEALEAYQRTLRTPAPFDAWLTGDDAAMTQTQKSGLRRFMDVGCAGCHNGELLGGQSLQKFGLMADYWAHTGSDEPHHGVMEVSGRDADRDVFRVASLRNVAETAPYFHDASVPTLAQAVRVMSRVQLGRDPDDGATGEIVSFLTSLTGEVPPHFAPPKAFIGGHKP</sequence>
<feature type="binding site" description="covalent" evidence="8">
    <location>
        <position position="73"/>
    </location>
    <ligand>
        <name>heme c</name>
        <dbReference type="ChEBI" id="CHEBI:61717"/>
        <label>1</label>
    </ligand>
</feature>
<dbReference type="GO" id="GO:0046872">
    <property type="term" value="F:metal ion binding"/>
    <property type="evidence" value="ECO:0007669"/>
    <property type="project" value="UniProtKB-KW"/>
</dbReference>
<feature type="binding site" description="covalent" evidence="8">
    <location>
        <position position="76"/>
    </location>
    <ligand>
        <name>heme c</name>
        <dbReference type="ChEBI" id="CHEBI:61717"/>
        <label>1</label>
    </ligand>
</feature>
<keyword evidence="3 9" id="KW-0479">Metal-binding</keyword>
<keyword evidence="6" id="KW-0560">Oxidoreductase</keyword>
<evidence type="ECO:0000259" key="10">
    <source>
        <dbReference type="PROSITE" id="PS51007"/>
    </source>
</evidence>
<comment type="subcellular location">
    <subcellularLocation>
        <location evidence="1">Periplasm</location>
    </subcellularLocation>
</comment>
<feature type="binding site" description="axial binding residue" evidence="9">
    <location>
        <position position="221"/>
    </location>
    <ligand>
        <name>heme c</name>
        <dbReference type="ChEBI" id="CHEBI:61717"/>
        <label>2</label>
    </ligand>
    <ligandPart>
        <name>Fe</name>
        <dbReference type="ChEBI" id="CHEBI:18248"/>
    </ligandPart>
</feature>
<evidence type="ECO:0000313" key="11">
    <source>
        <dbReference type="EMBL" id="TCO75124.1"/>
    </source>
</evidence>
<accession>A0A4R2KNQ1</accession>
<dbReference type="Gene3D" id="1.10.760.10">
    <property type="entry name" value="Cytochrome c-like domain"/>
    <property type="match status" value="2"/>
</dbReference>
<dbReference type="InterPro" id="IPR026259">
    <property type="entry name" value="MauG/Cytc_peroxidase"/>
</dbReference>
<dbReference type="Pfam" id="PF03150">
    <property type="entry name" value="CCP_MauG"/>
    <property type="match status" value="1"/>
</dbReference>
<keyword evidence="12" id="KW-1185">Reference proteome</keyword>
<evidence type="ECO:0000256" key="8">
    <source>
        <dbReference type="PIRSR" id="PIRSR000294-1"/>
    </source>
</evidence>
<evidence type="ECO:0000256" key="2">
    <source>
        <dbReference type="ARBA" id="ARBA00022617"/>
    </source>
</evidence>
<dbReference type="InterPro" id="IPR004852">
    <property type="entry name" value="Di-haem_cyt_c_peroxidsae"/>
</dbReference>
<keyword evidence="4" id="KW-0732">Signal</keyword>
<dbReference type="GO" id="GO:0042597">
    <property type="term" value="C:periplasmic space"/>
    <property type="evidence" value="ECO:0007669"/>
    <property type="project" value="UniProtKB-SubCell"/>
</dbReference>
<evidence type="ECO:0000256" key="3">
    <source>
        <dbReference type="ARBA" id="ARBA00022723"/>
    </source>
</evidence>
<evidence type="ECO:0000256" key="6">
    <source>
        <dbReference type="ARBA" id="ARBA00023002"/>
    </source>
</evidence>
<dbReference type="Proteomes" id="UP000294980">
    <property type="component" value="Unassembled WGS sequence"/>
</dbReference>
<dbReference type="AlphaFoldDB" id="A0A4R2KNQ1"/>
<reference evidence="11 12" key="1">
    <citation type="submission" date="2019-03" db="EMBL/GenBank/DDBJ databases">
        <title>Genomic Encyclopedia of Type Strains, Phase IV (KMG-IV): sequencing the most valuable type-strain genomes for metagenomic binning, comparative biology and taxonomic classification.</title>
        <authorList>
            <person name="Goeker M."/>
        </authorList>
    </citation>
    <scope>NUCLEOTIDE SEQUENCE [LARGE SCALE GENOMIC DNA]</scope>
    <source>
        <strain evidence="11 12">DSM 23344</strain>
    </source>
</reference>
<proteinExistence type="predicted"/>
<feature type="binding site" description="axial binding residue" evidence="9">
    <location>
        <position position="296"/>
    </location>
    <ligand>
        <name>heme c</name>
        <dbReference type="ChEBI" id="CHEBI:61717"/>
        <label>2</label>
    </ligand>
    <ligandPart>
        <name>Fe</name>
        <dbReference type="ChEBI" id="CHEBI:18248"/>
    </ligandPart>
</feature>
<dbReference type="EMBL" id="SLWX01000010">
    <property type="protein sequence ID" value="TCO75124.1"/>
    <property type="molecule type" value="Genomic_DNA"/>
</dbReference>
<keyword evidence="5" id="KW-0574">Periplasm</keyword>
<comment type="cofactor">
    <cofactor evidence="8">
        <name>heme</name>
        <dbReference type="ChEBI" id="CHEBI:30413"/>
    </cofactor>
    <text evidence="8">Binds 2 heme groups.</text>
</comment>
<evidence type="ECO:0000256" key="7">
    <source>
        <dbReference type="ARBA" id="ARBA00023004"/>
    </source>
</evidence>
<dbReference type="InterPro" id="IPR009056">
    <property type="entry name" value="Cyt_c-like_dom"/>
</dbReference>
<evidence type="ECO:0000256" key="4">
    <source>
        <dbReference type="ARBA" id="ARBA00022729"/>
    </source>
</evidence>
<evidence type="ECO:0000313" key="12">
    <source>
        <dbReference type="Proteomes" id="UP000294980"/>
    </source>
</evidence>
<keyword evidence="7 9" id="KW-0408">Iron</keyword>
<comment type="caution">
    <text evidence="11">The sequence shown here is derived from an EMBL/GenBank/DDBJ whole genome shotgun (WGS) entry which is preliminary data.</text>
</comment>
<evidence type="ECO:0000256" key="5">
    <source>
        <dbReference type="ARBA" id="ARBA00022764"/>
    </source>
</evidence>
<feature type="domain" description="Cytochrome c" evidence="10">
    <location>
        <begin position="51"/>
        <end position="177"/>
    </location>
</feature>
<dbReference type="GO" id="GO:0009055">
    <property type="term" value="F:electron transfer activity"/>
    <property type="evidence" value="ECO:0007669"/>
    <property type="project" value="InterPro"/>
</dbReference>
<keyword evidence="11" id="KW-0575">Peroxidase</keyword>
<keyword evidence="2 8" id="KW-0349">Heme</keyword>
<comment type="PTM">
    <text evidence="8">Binds 2 heme groups per subunit.</text>
</comment>
<organism evidence="11 12">
    <name type="scientific">Chromatocurvus halotolerans</name>
    <dbReference type="NCBI Taxonomy" id="1132028"/>
    <lineage>
        <taxon>Bacteria</taxon>
        <taxon>Pseudomonadati</taxon>
        <taxon>Pseudomonadota</taxon>
        <taxon>Gammaproteobacteria</taxon>
        <taxon>Cellvibrionales</taxon>
        <taxon>Halieaceae</taxon>
        <taxon>Chromatocurvus</taxon>
    </lineage>
</organism>
<gene>
    <name evidence="11" type="ORF">EV688_11079</name>
</gene>
<dbReference type="GO" id="GO:0020037">
    <property type="term" value="F:heme binding"/>
    <property type="evidence" value="ECO:0007669"/>
    <property type="project" value="InterPro"/>
</dbReference>
<dbReference type="SUPFAM" id="SSF46626">
    <property type="entry name" value="Cytochrome c"/>
    <property type="match status" value="2"/>
</dbReference>
<dbReference type="InterPro" id="IPR051395">
    <property type="entry name" value="Cytochrome_c_Peroxidase/MauG"/>
</dbReference>
<feature type="binding site" description="covalent" evidence="8">
    <location>
        <position position="217"/>
    </location>
    <ligand>
        <name>heme c</name>
        <dbReference type="ChEBI" id="CHEBI:61717"/>
        <label>2</label>
    </ligand>
</feature>
<evidence type="ECO:0000256" key="1">
    <source>
        <dbReference type="ARBA" id="ARBA00004418"/>
    </source>
</evidence>
<dbReference type="InterPro" id="IPR036909">
    <property type="entry name" value="Cyt_c-like_dom_sf"/>
</dbReference>
<evidence type="ECO:0000256" key="9">
    <source>
        <dbReference type="PIRSR" id="PIRSR000294-2"/>
    </source>
</evidence>
<dbReference type="GO" id="GO:0004130">
    <property type="term" value="F:cytochrome-c peroxidase activity"/>
    <property type="evidence" value="ECO:0007669"/>
    <property type="project" value="TreeGrafter"/>
</dbReference>
<dbReference type="PANTHER" id="PTHR30600:SF7">
    <property type="entry name" value="CYTOCHROME C PEROXIDASE-RELATED"/>
    <property type="match status" value="1"/>
</dbReference>
<dbReference type="PANTHER" id="PTHR30600">
    <property type="entry name" value="CYTOCHROME C PEROXIDASE-RELATED"/>
    <property type="match status" value="1"/>
</dbReference>